<comment type="caution">
    <text evidence="1">The sequence shown here is derived from an EMBL/GenBank/DDBJ whole genome shotgun (WGS) entry which is preliminary data.</text>
</comment>
<reference evidence="1" key="1">
    <citation type="journal article" date="2020" name="Stud. Mycol.">
        <title>101 Dothideomycetes genomes: a test case for predicting lifestyles and emergence of pathogens.</title>
        <authorList>
            <person name="Haridas S."/>
            <person name="Albert R."/>
            <person name="Binder M."/>
            <person name="Bloem J."/>
            <person name="Labutti K."/>
            <person name="Salamov A."/>
            <person name="Andreopoulos B."/>
            <person name="Baker S."/>
            <person name="Barry K."/>
            <person name="Bills G."/>
            <person name="Bluhm B."/>
            <person name="Cannon C."/>
            <person name="Castanera R."/>
            <person name="Culley D."/>
            <person name="Daum C."/>
            <person name="Ezra D."/>
            <person name="Gonzalez J."/>
            <person name="Henrissat B."/>
            <person name="Kuo A."/>
            <person name="Liang C."/>
            <person name="Lipzen A."/>
            <person name="Lutzoni F."/>
            <person name="Magnuson J."/>
            <person name="Mondo S."/>
            <person name="Nolan M."/>
            <person name="Ohm R."/>
            <person name="Pangilinan J."/>
            <person name="Park H.-J."/>
            <person name="Ramirez L."/>
            <person name="Alfaro M."/>
            <person name="Sun H."/>
            <person name="Tritt A."/>
            <person name="Yoshinaga Y."/>
            <person name="Zwiers L.-H."/>
            <person name="Turgeon B."/>
            <person name="Goodwin S."/>
            <person name="Spatafora J."/>
            <person name="Crous P."/>
            <person name="Grigoriev I."/>
        </authorList>
    </citation>
    <scope>NUCLEOTIDE SEQUENCE</scope>
    <source>
        <strain evidence="1">ATCC 200398</strain>
    </source>
</reference>
<keyword evidence="2" id="KW-1185">Reference proteome</keyword>
<evidence type="ECO:0000313" key="1">
    <source>
        <dbReference type="EMBL" id="KAF2476041.1"/>
    </source>
</evidence>
<gene>
    <name evidence="1" type="ORF">BDR25DRAFT_350308</name>
</gene>
<name>A0ACB6RA24_9PLEO</name>
<accession>A0ACB6RA24</accession>
<dbReference type="EMBL" id="MU003495">
    <property type="protein sequence ID" value="KAF2476041.1"/>
    <property type="molecule type" value="Genomic_DNA"/>
</dbReference>
<proteinExistence type="predicted"/>
<protein>
    <submittedName>
        <fullName evidence="1">Uncharacterized protein</fullName>
    </submittedName>
</protein>
<sequence length="362" mass="41399">MRGFMPVIFLAESTYLPSCLVAGEYFRGGLAIVVHDWIHESVDRYFLPVRFEEADARNNVTSTVCDLICFLGVLVRIVVEIKLANERKDARCLGLQTFTLNRAVFNSLPQVFMLEVKNTSHTEHILNRGLHSLILHKAAYSELWVRMEVLTPNPRTIRKDLGIARSFGSTPIFSEVVMGYLSLRDLSMRLRLPSTDSIWDHHSILDEEGRGVVSNIALVALLNVELDGTATDILGLVCRYTDSKDWREVQKDWSLAGEIPKCTRGSRKWRIQHSLMPYFVLTRDLQSIIRVRLLDTKTACYPSALILHIFRISREICDLLGLFRSQGTLRSHKSFGKNLRSDSIFAHAFLKYKELGQRLDNF</sequence>
<dbReference type="Proteomes" id="UP000799755">
    <property type="component" value="Unassembled WGS sequence"/>
</dbReference>
<organism evidence="1 2">
    <name type="scientific">Lindgomyces ingoldianus</name>
    <dbReference type="NCBI Taxonomy" id="673940"/>
    <lineage>
        <taxon>Eukaryota</taxon>
        <taxon>Fungi</taxon>
        <taxon>Dikarya</taxon>
        <taxon>Ascomycota</taxon>
        <taxon>Pezizomycotina</taxon>
        <taxon>Dothideomycetes</taxon>
        <taxon>Pleosporomycetidae</taxon>
        <taxon>Pleosporales</taxon>
        <taxon>Lindgomycetaceae</taxon>
        <taxon>Lindgomyces</taxon>
    </lineage>
</organism>
<evidence type="ECO:0000313" key="2">
    <source>
        <dbReference type="Proteomes" id="UP000799755"/>
    </source>
</evidence>